<dbReference type="RefSeq" id="WP_282591054.1">
    <property type="nucleotide sequence ID" value="NZ_JAPAAF010000006.1"/>
</dbReference>
<gene>
    <name evidence="2" type="ORF">N2K84_06895</name>
</gene>
<evidence type="ECO:0000259" key="1">
    <source>
        <dbReference type="PROSITE" id="PS50943"/>
    </source>
</evidence>
<dbReference type="AlphaFoldDB" id="A0AA41Y2W8"/>
<accession>A0AA41Y2W8</accession>
<dbReference type="EMBL" id="JAPAAF010000006">
    <property type="protein sequence ID" value="MCW0482451.1"/>
    <property type="molecule type" value="Genomic_DNA"/>
</dbReference>
<dbReference type="SUPFAM" id="SSF47413">
    <property type="entry name" value="lambda repressor-like DNA-binding domains"/>
    <property type="match status" value="1"/>
</dbReference>
<evidence type="ECO:0000313" key="2">
    <source>
        <dbReference type="EMBL" id="MCW0482451.1"/>
    </source>
</evidence>
<dbReference type="PROSITE" id="PS50943">
    <property type="entry name" value="HTH_CROC1"/>
    <property type="match status" value="1"/>
</dbReference>
<dbReference type="GO" id="GO:0003677">
    <property type="term" value="F:DNA binding"/>
    <property type="evidence" value="ECO:0007669"/>
    <property type="project" value="InterPro"/>
</dbReference>
<dbReference type="InterPro" id="IPR001387">
    <property type="entry name" value="Cro/C1-type_HTH"/>
</dbReference>
<evidence type="ECO:0000313" key="3">
    <source>
        <dbReference type="Proteomes" id="UP001163821"/>
    </source>
</evidence>
<name>A0AA41Y2W8_9BACT</name>
<protein>
    <submittedName>
        <fullName evidence="2">Helix-turn-helix transcriptional regulator</fullName>
    </submittedName>
</protein>
<organism evidence="2 3">
    <name type="scientific">Gaoshiqia sediminis</name>
    <dbReference type="NCBI Taxonomy" id="2986998"/>
    <lineage>
        <taxon>Bacteria</taxon>
        <taxon>Pseudomonadati</taxon>
        <taxon>Bacteroidota</taxon>
        <taxon>Bacteroidia</taxon>
        <taxon>Marinilabiliales</taxon>
        <taxon>Prolixibacteraceae</taxon>
        <taxon>Gaoshiqia</taxon>
    </lineage>
</organism>
<dbReference type="InterPro" id="IPR010982">
    <property type="entry name" value="Lambda_DNA-bd_dom_sf"/>
</dbReference>
<proteinExistence type="predicted"/>
<reference evidence="2" key="1">
    <citation type="submission" date="2022-10" db="EMBL/GenBank/DDBJ databases">
        <title>Gaoshiqiia sediminis gen. nov., sp. nov., isolated from coastal sediment.</title>
        <authorList>
            <person name="Yu W.X."/>
            <person name="Mu D.S."/>
            <person name="Du J.Z."/>
            <person name="Liang Y.Q."/>
        </authorList>
    </citation>
    <scope>NUCLEOTIDE SEQUENCE</scope>
    <source>
        <strain evidence="2">A06</strain>
    </source>
</reference>
<comment type="caution">
    <text evidence="2">The sequence shown here is derived from an EMBL/GenBank/DDBJ whole genome shotgun (WGS) entry which is preliminary data.</text>
</comment>
<sequence length="104" mass="11948">MKSIEQEAIRLIRQKMKEKGLNSSQLSKKMGMHPSSVSKMLKEGQLRLNRLSELSVVLEFNLLRALADQLELNNPPKHTLEEATRVRLRELEIENATLLKVLSK</sequence>
<keyword evidence="3" id="KW-1185">Reference proteome</keyword>
<dbReference type="Proteomes" id="UP001163821">
    <property type="component" value="Unassembled WGS sequence"/>
</dbReference>
<feature type="domain" description="HTH cro/C1-type" evidence="1">
    <location>
        <begin position="12"/>
        <end position="66"/>
    </location>
</feature>
<dbReference type="Pfam" id="PF13443">
    <property type="entry name" value="HTH_26"/>
    <property type="match status" value="1"/>
</dbReference>
<dbReference type="Gene3D" id="1.10.260.40">
    <property type="entry name" value="lambda repressor-like DNA-binding domains"/>
    <property type="match status" value="1"/>
</dbReference>